<sequence>MARAKKSADEGDDSLYQADLGVEKRKVKVRQFKGISLIDIREYYQPKNEDEWKPSSKGISLTVEQWEALKHNMGAIDSALYGIETGDSEAKEKKAKKVKREDDDEVDEEETPKKKRKHSE</sequence>
<name>A0ACB5SYE5_AMBMO</name>
<comment type="caution">
    <text evidence="1">The sequence shown here is derived from an EMBL/GenBank/DDBJ whole genome shotgun (WGS) entry which is preliminary data.</text>
</comment>
<keyword evidence="2" id="KW-1185">Reference proteome</keyword>
<accession>A0ACB5SYE5</accession>
<proteinExistence type="predicted"/>
<dbReference type="EMBL" id="BSXS01001641">
    <property type="protein sequence ID" value="GME76800.1"/>
    <property type="molecule type" value="Genomic_DNA"/>
</dbReference>
<evidence type="ECO:0000313" key="2">
    <source>
        <dbReference type="Proteomes" id="UP001165064"/>
    </source>
</evidence>
<gene>
    <name evidence="1" type="ORF">Amon02_000276600</name>
</gene>
<evidence type="ECO:0000313" key="1">
    <source>
        <dbReference type="EMBL" id="GME76800.1"/>
    </source>
</evidence>
<protein>
    <submittedName>
        <fullName evidence="1">Unnamed protein product</fullName>
    </submittedName>
</protein>
<organism evidence="1 2">
    <name type="scientific">Ambrosiozyma monospora</name>
    <name type="common">Yeast</name>
    <name type="synonym">Endomycopsis monosporus</name>
    <dbReference type="NCBI Taxonomy" id="43982"/>
    <lineage>
        <taxon>Eukaryota</taxon>
        <taxon>Fungi</taxon>
        <taxon>Dikarya</taxon>
        <taxon>Ascomycota</taxon>
        <taxon>Saccharomycotina</taxon>
        <taxon>Pichiomycetes</taxon>
        <taxon>Pichiales</taxon>
        <taxon>Pichiaceae</taxon>
        <taxon>Ambrosiozyma</taxon>
    </lineage>
</organism>
<dbReference type="Proteomes" id="UP001165064">
    <property type="component" value="Unassembled WGS sequence"/>
</dbReference>
<reference evidence="1" key="1">
    <citation type="submission" date="2023-04" db="EMBL/GenBank/DDBJ databases">
        <title>Ambrosiozyma monospora NBRC 10751.</title>
        <authorList>
            <person name="Ichikawa N."/>
            <person name="Sato H."/>
            <person name="Tonouchi N."/>
        </authorList>
    </citation>
    <scope>NUCLEOTIDE SEQUENCE</scope>
    <source>
        <strain evidence="1">NBRC 10751</strain>
    </source>
</reference>